<dbReference type="EMBL" id="BAAANE010000003">
    <property type="protein sequence ID" value="GAA1625810.1"/>
    <property type="molecule type" value="Genomic_DNA"/>
</dbReference>
<evidence type="ECO:0000313" key="1">
    <source>
        <dbReference type="EMBL" id="GAA1625810.1"/>
    </source>
</evidence>
<evidence type="ECO:0008006" key="3">
    <source>
        <dbReference type="Google" id="ProtNLM"/>
    </source>
</evidence>
<protein>
    <recommendedName>
        <fullName evidence="3">Peptidase S33 tripeptidyl aminopeptidase-like C-terminal domain-containing protein</fullName>
    </recommendedName>
</protein>
<comment type="caution">
    <text evidence="1">The sequence shown here is derived from an EMBL/GenBank/DDBJ whole genome shotgun (WGS) entry which is preliminary data.</text>
</comment>
<dbReference type="Proteomes" id="UP001501319">
    <property type="component" value="Unassembled WGS sequence"/>
</dbReference>
<organism evidence="1 2">
    <name type="scientific">Kribbella alba</name>
    <dbReference type="NCBI Taxonomy" id="190197"/>
    <lineage>
        <taxon>Bacteria</taxon>
        <taxon>Bacillati</taxon>
        <taxon>Actinomycetota</taxon>
        <taxon>Actinomycetes</taxon>
        <taxon>Propionibacteriales</taxon>
        <taxon>Kribbellaceae</taxon>
        <taxon>Kribbella</taxon>
    </lineage>
</organism>
<accession>A0ABN2F2M8</accession>
<sequence>MSAARRNTGLLLCGKGTGRRAATVAAGKLANRLWNGAGARRSTRHSEAACSPAWRRDRPAARLRIPGTPMLVFGTKHDPATPYQATRLRLSAPPA</sequence>
<proteinExistence type="predicted"/>
<name>A0ABN2F2M8_9ACTN</name>
<gene>
    <name evidence="1" type="ORF">GCM10009744_12070</name>
</gene>
<evidence type="ECO:0000313" key="2">
    <source>
        <dbReference type="Proteomes" id="UP001501319"/>
    </source>
</evidence>
<keyword evidence="2" id="KW-1185">Reference proteome</keyword>
<reference evidence="1 2" key="1">
    <citation type="journal article" date="2019" name="Int. J. Syst. Evol. Microbiol.">
        <title>The Global Catalogue of Microorganisms (GCM) 10K type strain sequencing project: providing services to taxonomists for standard genome sequencing and annotation.</title>
        <authorList>
            <consortium name="The Broad Institute Genomics Platform"/>
            <consortium name="The Broad Institute Genome Sequencing Center for Infectious Disease"/>
            <person name="Wu L."/>
            <person name="Ma J."/>
        </authorList>
    </citation>
    <scope>NUCLEOTIDE SEQUENCE [LARGE SCALE GENOMIC DNA]</scope>
    <source>
        <strain evidence="1 2">JCM 14306</strain>
    </source>
</reference>